<dbReference type="Proteomes" id="UP000831768">
    <property type="component" value="Chromosome"/>
</dbReference>
<proteinExistence type="predicted"/>
<reference evidence="1" key="1">
    <citation type="submission" date="2022-04" db="EMBL/GenBank/DDBJ databases">
        <title>Halocatena sp. nov., isolated from a salt lake.</title>
        <authorList>
            <person name="Cui H.-L."/>
        </authorList>
    </citation>
    <scope>NUCLEOTIDE SEQUENCE</scope>
    <source>
        <strain evidence="1">AD-1</strain>
    </source>
</reference>
<dbReference type="PANTHER" id="PTHR43434">
    <property type="entry name" value="PHOSPHOGLYCOLATE PHOSPHATASE"/>
    <property type="match status" value="1"/>
</dbReference>
<keyword evidence="1" id="KW-0378">Hydrolase</keyword>
<dbReference type="SUPFAM" id="SSF56784">
    <property type="entry name" value="HAD-like"/>
    <property type="match status" value="1"/>
</dbReference>
<dbReference type="InterPro" id="IPR041492">
    <property type="entry name" value="HAD_2"/>
</dbReference>
<accession>A0A8U0A1J2</accession>
<dbReference type="Gene3D" id="1.10.150.240">
    <property type="entry name" value="Putative phosphatase, domain 2"/>
    <property type="match status" value="1"/>
</dbReference>
<protein>
    <submittedName>
        <fullName evidence="1">HAD hydrolase-like protein</fullName>
    </submittedName>
</protein>
<dbReference type="InterPro" id="IPR023214">
    <property type="entry name" value="HAD_sf"/>
</dbReference>
<dbReference type="GO" id="GO:0008967">
    <property type="term" value="F:phosphoglycolate phosphatase activity"/>
    <property type="evidence" value="ECO:0007669"/>
    <property type="project" value="TreeGrafter"/>
</dbReference>
<dbReference type="Gene3D" id="3.40.50.1000">
    <property type="entry name" value="HAD superfamily/HAD-like"/>
    <property type="match status" value="1"/>
</dbReference>
<sequence length="171" mass="18866">MTEYDAIVYDLDGTLVDLAVDWDAVAQEGAELLEAEGVDTDGTDLWEMLDLADDIDARDSIERTISEHECRGAERSTRLPTAAELPRSVPVAVCSLNCERACRLALEHHDIATHIETVIGRDTVVTRKPDPEPLLAAVRGLDKTPEKTLFVGDSRRDELTADRAGTAYRYV</sequence>
<dbReference type="PANTHER" id="PTHR43434:SF1">
    <property type="entry name" value="PHOSPHOGLYCOLATE PHOSPHATASE"/>
    <property type="match status" value="1"/>
</dbReference>
<dbReference type="InterPro" id="IPR023198">
    <property type="entry name" value="PGP-like_dom2"/>
</dbReference>
<dbReference type="InterPro" id="IPR036412">
    <property type="entry name" value="HAD-like_sf"/>
</dbReference>
<dbReference type="KEGG" id="haad:MW046_00820"/>
<dbReference type="InterPro" id="IPR050155">
    <property type="entry name" value="HAD-like_hydrolase_sf"/>
</dbReference>
<dbReference type="RefSeq" id="WP_247993680.1">
    <property type="nucleotide sequence ID" value="NZ_CP096019.1"/>
</dbReference>
<dbReference type="GeneID" id="71926545"/>
<dbReference type="Pfam" id="PF13419">
    <property type="entry name" value="HAD_2"/>
    <property type="match status" value="1"/>
</dbReference>
<dbReference type="EMBL" id="CP096019">
    <property type="protein sequence ID" value="UPM43010.1"/>
    <property type="molecule type" value="Genomic_DNA"/>
</dbReference>
<organism evidence="1 2">
    <name type="scientific">Halocatena salina</name>
    <dbReference type="NCBI Taxonomy" id="2934340"/>
    <lineage>
        <taxon>Archaea</taxon>
        <taxon>Methanobacteriati</taxon>
        <taxon>Methanobacteriota</taxon>
        <taxon>Stenosarchaea group</taxon>
        <taxon>Halobacteria</taxon>
        <taxon>Halobacteriales</taxon>
        <taxon>Natronomonadaceae</taxon>
        <taxon>Halocatena</taxon>
    </lineage>
</organism>
<evidence type="ECO:0000313" key="1">
    <source>
        <dbReference type="EMBL" id="UPM43010.1"/>
    </source>
</evidence>
<evidence type="ECO:0000313" key="2">
    <source>
        <dbReference type="Proteomes" id="UP000831768"/>
    </source>
</evidence>
<name>A0A8U0A1J2_9EURY</name>
<dbReference type="GO" id="GO:0006281">
    <property type="term" value="P:DNA repair"/>
    <property type="evidence" value="ECO:0007669"/>
    <property type="project" value="TreeGrafter"/>
</dbReference>
<keyword evidence="2" id="KW-1185">Reference proteome</keyword>
<gene>
    <name evidence="1" type="ORF">MW046_00820</name>
</gene>
<dbReference type="AlphaFoldDB" id="A0A8U0A1J2"/>